<dbReference type="EMBL" id="NFHM01000001">
    <property type="protein sequence ID" value="OUN45571.1"/>
    <property type="molecule type" value="Genomic_DNA"/>
</dbReference>
<sequence>MKPTKPSLTATFTRSSLCIKNTNITCGGQKNWGWLPQDARKSADTNKGGRNMSSTTVLSAMVITCLVIVVLVALAKPLQGLFRFLLSGILGSALLFLLGRLGFAVGVNAVTFVVTGLLGMPGVAGLVVLSHFL</sequence>
<comment type="caution">
    <text evidence="2">The sequence shown here is derived from an EMBL/GenBank/DDBJ whole genome shotgun (WGS) entry which is preliminary data.</text>
</comment>
<dbReference type="Pfam" id="PF07441">
    <property type="entry name" value="BofA"/>
    <property type="match status" value="1"/>
</dbReference>
<evidence type="ECO:0000256" key="1">
    <source>
        <dbReference type="SAM" id="Phobius"/>
    </source>
</evidence>
<keyword evidence="1" id="KW-1133">Transmembrane helix</keyword>
<evidence type="ECO:0000313" key="2">
    <source>
        <dbReference type="EMBL" id="OUN45571.1"/>
    </source>
</evidence>
<feature type="transmembrane region" description="Helical" evidence="1">
    <location>
        <begin position="81"/>
        <end position="103"/>
    </location>
</feature>
<evidence type="ECO:0000313" key="3">
    <source>
        <dbReference type="Proteomes" id="UP000195455"/>
    </source>
</evidence>
<feature type="transmembrane region" description="Helical" evidence="1">
    <location>
        <begin position="109"/>
        <end position="129"/>
    </location>
</feature>
<keyword evidence="1" id="KW-0812">Transmembrane</keyword>
<dbReference type="InterPro" id="IPR010001">
    <property type="entry name" value="BofA"/>
</dbReference>
<organism evidence="2 3">
    <name type="scientific">Anaerotignum lactatifermentans</name>
    <dbReference type="NCBI Taxonomy" id="160404"/>
    <lineage>
        <taxon>Bacteria</taxon>
        <taxon>Bacillati</taxon>
        <taxon>Bacillota</taxon>
        <taxon>Clostridia</taxon>
        <taxon>Lachnospirales</taxon>
        <taxon>Anaerotignaceae</taxon>
        <taxon>Anaerotignum</taxon>
    </lineage>
</organism>
<proteinExistence type="predicted"/>
<evidence type="ECO:0008006" key="4">
    <source>
        <dbReference type="Google" id="ProtNLM"/>
    </source>
</evidence>
<accession>A0A1Y3U9S7</accession>
<gene>
    <name evidence="2" type="ORF">B5G26_00655</name>
</gene>
<keyword evidence="1" id="KW-0472">Membrane</keyword>
<protein>
    <recommendedName>
        <fullName evidence="4">Pro-sigmaK processing inhibitor BofA</fullName>
    </recommendedName>
</protein>
<dbReference type="Proteomes" id="UP000195455">
    <property type="component" value="Unassembled WGS sequence"/>
</dbReference>
<feature type="transmembrane region" description="Helical" evidence="1">
    <location>
        <begin position="56"/>
        <end position="74"/>
    </location>
</feature>
<dbReference type="AlphaFoldDB" id="A0A1Y3U9S7"/>
<reference evidence="3" key="1">
    <citation type="submission" date="2017-04" db="EMBL/GenBank/DDBJ databases">
        <title>Function of individual gut microbiota members based on whole genome sequencing of pure cultures obtained from chicken caecum.</title>
        <authorList>
            <person name="Medvecky M."/>
            <person name="Cejkova D."/>
            <person name="Polansky O."/>
            <person name="Karasova D."/>
            <person name="Kubasova T."/>
            <person name="Cizek A."/>
            <person name="Rychlik I."/>
        </authorList>
    </citation>
    <scope>NUCLEOTIDE SEQUENCE [LARGE SCALE GENOMIC DNA]</scope>
    <source>
        <strain evidence="3">An75</strain>
    </source>
</reference>
<name>A0A1Y3U9S7_9FIRM</name>